<protein>
    <recommendedName>
        <fullName evidence="6">Flagellar hook-length control protein FliK</fullName>
    </recommendedName>
</protein>
<reference evidence="4 5" key="1">
    <citation type="submission" date="2015-12" db="EMBL/GenBank/DDBJ databases">
        <title>Diversity of Burkholderia near neighbor genomes.</title>
        <authorList>
            <person name="Sahl J."/>
            <person name="Wagner D."/>
            <person name="Keim P."/>
        </authorList>
    </citation>
    <scope>NUCLEOTIDE SEQUENCE [LARGE SCALE GENOMIC DNA]</scope>
    <source>
        <strain evidence="4 5">MSMB1184WGS</strain>
    </source>
</reference>
<evidence type="ECO:0008006" key="6">
    <source>
        <dbReference type="Google" id="ProtNLM"/>
    </source>
</evidence>
<feature type="compositionally biased region" description="Low complexity" evidence="2">
    <location>
        <begin position="232"/>
        <end position="263"/>
    </location>
</feature>
<feature type="region of interest" description="Disordered" evidence="2">
    <location>
        <begin position="1"/>
        <end position="52"/>
    </location>
</feature>
<dbReference type="RefSeq" id="WP_069275019.1">
    <property type="nucleotide sequence ID" value="NZ_CP013444.1"/>
</dbReference>
<evidence type="ECO:0000256" key="3">
    <source>
        <dbReference type="SAM" id="Phobius"/>
    </source>
</evidence>
<evidence type="ECO:0000313" key="5">
    <source>
        <dbReference type="Proteomes" id="UP000094776"/>
    </source>
</evidence>
<evidence type="ECO:0000256" key="2">
    <source>
        <dbReference type="SAM" id="MobiDB-lite"/>
    </source>
</evidence>
<feature type="compositionally biased region" description="Low complexity" evidence="2">
    <location>
        <begin position="165"/>
        <end position="188"/>
    </location>
</feature>
<evidence type="ECO:0000313" key="4">
    <source>
        <dbReference type="EMBL" id="AOK20759.1"/>
    </source>
</evidence>
<gene>
    <name evidence="4" type="ORF">WT26_34175</name>
</gene>
<feature type="compositionally biased region" description="Low complexity" evidence="2">
    <location>
        <begin position="24"/>
        <end position="48"/>
    </location>
</feature>
<keyword evidence="1" id="KW-0175">Coiled coil</keyword>
<keyword evidence="3" id="KW-0812">Transmembrane</keyword>
<feature type="region of interest" description="Disordered" evidence="2">
    <location>
        <begin position="209"/>
        <end position="299"/>
    </location>
</feature>
<feature type="coiled-coil region" evidence="1">
    <location>
        <begin position="410"/>
        <end position="437"/>
    </location>
</feature>
<proteinExistence type="predicted"/>
<keyword evidence="3" id="KW-0472">Membrane</keyword>
<feature type="transmembrane region" description="Helical" evidence="3">
    <location>
        <begin position="360"/>
        <end position="377"/>
    </location>
</feature>
<dbReference type="Proteomes" id="UP000094776">
    <property type="component" value="Chromosome 2"/>
</dbReference>
<accession>A0A1B4Q3L3</accession>
<sequence length="445" mass="44604">MTESVATPRSRSNRPSAKPRRRAAAAAAGRAPARATMQPGGDAQAAGAPRDERTLDLFGDPVLEAGEGVSAVARSRVAEAAAVVDAARDAPDHQQATLDGFDAPEVAVPAAAGGELAADGATAGAGHVPAAADAASGAAFEPTEQGMPAGAEREPAAEATLEVVSDATAQDASAHTADAASAAQDSGAPSRAEDIATAGAAATLPLAAAAAVSTEDDGGAATKPALPRAAGARSSTGTKRRTSAAAAREATAQPAPGAADEASGPGKADTPPRMTASAMSVEPSVSAPERDDAAASAASAARPAASAATFVTKPSSDHAGPSFDADTQLRPLSDRLAALQAETTALRRAADREMRRVNRLLLALAVVVLAGLVALVLQTMQVSRLKLGAVAQQQRIDRLTADLATQQATVTTLEQHNDALLSQVDRLERNVSRQTAAGKRVRRGR</sequence>
<keyword evidence="3" id="KW-1133">Transmembrane helix</keyword>
<name>A0A1B4Q3L3_BURCE</name>
<organism evidence="4 5">
    <name type="scientific">Burkholderia cepacia</name>
    <name type="common">Pseudomonas cepacia</name>
    <dbReference type="NCBI Taxonomy" id="292"/>
    <lineage>
        <taxon>Bacteria</taxon>
        <taxon>Pseudomonadati</taxon>
        <taxon>Pseudomonadota</taxon>
        <taxon>Betaproteobacteria</taxon>
        <taxon>Burkholderiales</taxon>
        <taxon>Burkholderiaceae</taxon>
        <taxon>Burkholderia</taxon>
        <taxon>Burkholderia cepacia complex</taxon>
    </lineage>
</organism>
<evidence type="ECO:0000256" key="1">
    <source>
        <dbReference type="SAM" id="Coils"/>
    </source>
</evidence>
<dbReference type="AlphaFoldDB" id="A0A1B4Q3L3"/>
<dbReference type="EMBL" id="CP013444">
    <property type="protein sequence ID" value="AOK20759.1"/>
    <property type="molecule type" value="Genomic_DNA"/>
</dbReference>
<feature type="region of interest" description="Disordered" evidence="2">
    <location>
        <begin position="134"/>
        <end position="193"/>
    </location>
</feature>